<dbReference type="Proteomes" id="UP000241868">
    <property type="component" value="Unassembled WGS sequence"/>
</dbReference>
<dbReference type="AlphaFoldDB" id="A0A2P7U3F5"/>
<evidence type="ECO:0000313" key="1">
    <source>
        <dbReference type="EMBL" id="PSJ81508.1"/>
    </source>
</evidence>
<dbReference type="RefSeq" id="WP_106739777.1">
    <property type="nucleotide sequence ID" value="NZ_PXYY01000001.1"/>
</dbReference>
<protein>
    <submittedName>
        <fullName evidence="1">Uncharacterized protein</fullName>
    </submittedName>
</protein>
<organism evidence="1 2">
    <name type="scientific">Neisseria iguanae</name>
    <dbReference type="NCBI Taxonomy" id="90242"/>
    <lineage>
        <taxon>Bacteria</taxon>
        <taxon>Pseudomonadati</taxon>
        <taxon>Pseudomonadota</taxon>
        <taxon>Betaproteobacteria</taxon>
        <taxon>Neisseriales</taxon>
        <taxon>Neisseriaceae</taxon>
        <taxon>Neisseria</taxon>
    </lineage>
</organism>
<sequence>MGQLVIKIGMPMMMFNVIATRRDQLPMCSSRNILWLYAGLNPELAALNGLAEVGSVGYPLLLRPHCCRLS</sequence>
<dbReference type="EMBL" id="PXYY01000001">
    <property type="protein sequence ID" value="PSJ81508.1"/>
    <property type="molecule type" value="Genomic_DNA"/>
</dbReference>
<proteinExistence type="predicted"/>
<evidence type="ECO:0000313" key="2">
    <source>
        <dbReference type="Proteomes" id="UP000241868"/>
    </source>
</evidence>
<accession>A0A2P7U3F5</accession>
<dbReference type="OrthoDB" id="3435874at2"/>
<comment type="caution">
    <text evidence="1">The sequence shown here is derived from an EMBL/GenBank/DDBJ whole genome shotgun (WGS) entry which is preliminary data.</text>
</comment>
<keyword evidence="2" id="KW-1185">Reference proteome</keyword>
<reference evidence="1 2" key="1">
    <citation type="submission" date="2018-03" db="EMBL/GenBank/DDBJ databases">
        <title>Neisseria weixii sp. nov., isolated from the intestinal contents of Tibetan Plateau pika (Ochotona curzoniae) in Yushu, Qinghai Province, China.</title>
        <authorList>
            <person name="Gui Z."/>
        </authorList>
    </citation>
    <scope>NUCLEOTIDE SEQUENCE [LARGE SCALE GENOMIC DNA]</scope>
    <source>
        <strain evidence="1 2">ATCC 51483</strain>
    </source>
</reference>
<gene>
    <name evidence="1" type="ORF">C7N83_00325</name>
</gene>
<name>A0A2P7U3F5_9NEIS</name>